<accession>A0A0X1T3V1</accession>
<feature type="region of interest" description="Disordered" evidence="1">
    <location>
        <begin position="1"/>
        <end position="21"/>
    </location>
</feature>
<protein>
    <submittedName>
        <fullName evidence="2">Uncharacterized protein</fullName>
    </submittedName>
</protein>
<evidence type="ECO:0000256" key="1">
    <source>
        <dbReference type="SAM" id="MobiDB-lite"/>
    </source>
</evidence>
<keyword evidence="3" id="KW-1185">Reference proteome</keyword>
<dbReference type="Proteomes" id="UP000063229">
    <property type="component" value="Chromosome"/>
</dbReference>
<proteinExistence type="predicted"/>
<sequence length="146" mass="15849">MHGSKGEDGQHSTPEEDPRPKLLPRVLGSLAIVGLMVGLMIGRLSAPEPLVLQQVEAQADTLTLWFSAEPKVHGEQVDGVVALLFDAEGKAQSGRLTVAGKDANWRVRLSDKGMLVTLLAARPLQGEWVGAKVDGRWRLVVKLREK</sequence>
<dbReference type="OrthoDB" id="7014830at2"/>
<name>A0A0X1T3V1_PSEAA</name>
<dbReference type="EMBL" id="CP014135">
    <property type="protein sequence ID" value="AMB86549.1"/>
    <property type="molecule type" value="Genomic_DNA"/>
</dbReference>
<dbReference type="AlphaFoldDB" id="A0A0X1T3V1"/>
<dbReference type="KEGG" id="pagb:AWM79_15055"/>
<gene>
    <name evidence="2" type="ORF">AWM79_15055</name>
</gene>
<evidence type="ECO:0000313" key="3">
    <source>
        <dbReference type="Proteomes" id="UP000063229"/>
    </source>
</evidence>
<dbReference type="RefSeq" id="WP_017132486.1">
    <property type="nucleotide sequence ID" value="NZ_CP014135.1"/>
</dbReference>
<reference evidence="2 3" key="1">
    <citation type="submission" date="2016-01" db="EMBL/GenBank/DDBJ databases">
        <authorList>
            <person name="McClelland M."/>
            <person name="Jain A."/>
            <person name="Saraogi P."/>
            <person name="Mendelson R."/>
            <person name="Westerman R."/>
            <person name="SanMiguel P."/>
            <person name="Csonka L."/>
        </authorList>
    </citation>
    <scope>NUCLEOTIDE SEQUENCE [LARGE SCALE GENOMIC DNA]</scope>
    <source>
        <strain evidence="2 3">NCPPB 2472</strain>
    </source>
</reference>
<feature type="compositionally biased region" description="Basic and acidic residues" evidence="1">
    <location>
        <begin position="1"/>
        <end position="20"/>
    </location>
</feature>
<evidence type="ECO:0000313" key="2">
    <source>
        <dbReference type="EMBL" id="AMB86549.1"/>
    </source>
</evidence>
<organism evidence="2 3">
    <name type="scientific">Pseudomonas agarici</name>
    <dbReference type="NCBI Taxonomy" id="46677"/>
    <lineage>
        <taxon>Bacteria</taxon>
        <taxon>Pseudomonadati</taxon>
        <taxon>Pseudomonadota</taxon>
        <taxon>Gammaproteobacteria</taxon>
        <taxon>Pseudomonadales</taxon>
        <taxon>Pseudomonadaceae</taxon>
        <taxon>Pseudomonas</taxon>
    </lineage>
</organism>